<dbReference type="AlphaFoldDB" id="A0A7J0D5L7"/>
<accession>A0A7J0D5L7</accession>
<evidence type="ECO:0000256" key="1">
    <source>
        <dbReference type="SAM" id="MobiDB-lite"/>
    </source>
</evidence>
<comment type="caution">
    <text evidence="2">The sequence shown here is derived from an EMBL/GenBank/DDBJ whole genome shotgun (WGS) entry which is preliminary data.</text>
</comment>
<reference evidence="2 3" key="1">
    <citation type="submission" date="2020-05" db="EMBL/GenBank/DDBJ databases">
        <title>Whole genome shotgun sequence of Streptomyces microflavus NBRC 13062.</title>
        <authorList>
            <person name="Komaki H."/>
            <person name="Tamura T."/>
        </authorList>
    </citation>
    <scope>NUCLEOTIDE SEQUENCE [LARGE SCALE GENOMIC DNA]</scope>
    <source>
        <strain evidence="2 3">NBRC 13062</strain>
    </source>
</reference>
<feature type="region of interest" description="Disordered" evidence="1">
    <location>
        <begin position="28"/>
        <end position="48"/>
    </location>
</feature>
<gene>
    <name evidence="2" type="ORF">Smic_85640</name>
</gene>
<evidence type="ECO:0000313" key="2">
    <source>
        <dbReference type="EMBL" id="GFN10008.1"/>
    </source>
</evidence>
<dbReference type="Proteomes" id="UP000498740">
    <property type="component" value="Unassembled WGS sequence"/>
</dbReference>
<proteinExistence type="predicted"/>
<name>A0A7J0D5L7_STRMI</name>
<protein>
    <submittedName>
        <fullName evidence="2">Uncharacterized protein</fullName>
    </submittedName>
</protein>
<evidence type="ECO:0000313" key="3">
    <source>
        <dbReference type="Proteomes" id="UP000498740"/>
    </source>
</evidence>
<dbReference type="EMBL" id="BLWD01000004">
    <property type="protein sequence ID" value="GFN10008.1"/>
    <property type="molecule type" value="Genomic_DNA"/>
</dbReference>
<sequence>MSLAEGWRGATGRGGSRCSVGPILAGAAQTGGSAGPTAEEEAPGADGAAVAAAPSALVPVLAPPLCKLARNPSLEKRNLLFAATVTAAYLSACGMPVSPGLDTVLPLARAARDGLPVREVAAQIKTWTS</sequence>
<organism evidence="2 3">
    <name type="scientific">Streptomyces microflavus</name>
    <name type="common">Streptomyces lipmanii</name>
    <dbReference type="NCBI Taxonomy" id="1919"/>
    <lineage>
        <taxon>Bacteria</taxon>
        <taxon>Bacillati</taxon>
        <taxon>Actinomycetota</taxon>
        <taxon>Actinomycetes</taxon>
        <taxon>Kitasatosporales</taxon>
        <taxon>Streptomycetaceae</taxon>
        <taxon>Streptomyces</taxon>
    </lineage>
</organism>